<proteinExistence type="predicted"/>
<evidence type="ECO:0008006" key="3">
    <source>
        <dbReference type="Google" id="ProtNLM"/>
    </source>
</evidence>
<dbReference type="PANTHER" id="PTHR32170:SF4">
    <property type="entry name" value="DUF3437 DOMAIN-CONTAINING PROTEIN-RELATED"/>
    <property type="match status" value="1"/>
</dbReference>
<dbReference type="PANTHER" id="PTHR32170">
    <property type="entry name" value="PROTEASOME ACTIVATOR COMPLEX SUBUNIT 4"/>
    <property type="match status" value="1"/>
</dbReference>
<dbReference type="OrthoDB" id="17907at2759"/>
<dbReference type="GO" id="GO:0005634">
    <property type="term" value="C:nucleus"/>
    <property type="evidence" value="ECO:0007669"/>
    <property type="project" value="TreeGrafter"/>
</dbReference>
<sequence length="278" mass="31991">MPWRPIYDLYIDVVYKRNARCLDGANIRTAVLSAKELFPLSATQEILDEIRPLIDVWNDYAMEKFVSLFSAFVPLKMSHAEHAKYGAALWFEEMWYFYNFVEMNSSWETRIQHIFSAITEYCPGYIDWTPKLTIIFSKLLRTLNLSVRRSKVAVGDGAGMGSETSGAEWIVWMLGGENKSAHECFERLIECVESYLHPLHEGVHTPTLQSFLDSLVAEMVARVRTERVRMKTRNKVDCAVLSKKLLYCSVLAVNPKRKPSFYVSKIFSTIPLISHCLL</sequence>
<dbReference type="GO" id="GO:0070628">
    <property type="term" value="F:proteasome binding"/>
    <property type="evidence" value="ECO:0007669"/>
    <property type="project" value="InterPro"/>
</dbReference>
<dbReference type="EMBL" id="UYRT01017254">
    <property type="protein sequence ID" value="VDK56743.1"/>
    <property type="molecule type" value="Genomic_DNA"/>
</dbReference>
<protein>
    <recommendedName>
        <fullName evidence="3">Proteasome activator Blm10 mid region domain-containing protein</fullName>
    </recommendedName>
</protein>
<dbReference type="InterPro" id="IPR035309">
    <property type="entry name" value="PSME4"/>
</dbReference>
<dbReference type="Proteomes" id="UP000271098">
    <property type="component" value="Unassembled WGS sequence"/>
</dbReference>
<dbReference type="GO" id="GO:0005829">
    <property type="term" value="C:cytosol"/>
    <property type="evidence" value="ECO:0007669"/>
    <property type="project" value="TreeGrafter"/>
</dbReference>
<name>A0A3P6RL52_9BILA</name>
<accession>A0A3P6RL52</accession>
<dbReference type="AlphaFoldDB" id="A0A3P6RL52"/>
<keyword evidence="2" id="KW-1185">Reference proteome</keyword>
<gene>
    <name evidence="1" type="ORF">GPUH_LOCUS6967</name>
</gene>
<dbReference type="GO" id="GO:0016504">
    <property type="term" value="F:peptidase activator activity"/>
    <property type="evidence" value="ECO:0007669"/>
    <property type="project" value="InterPro"/>
</dbReference>
<organism evidence="1 2">
    <name type="scientific">Gongylonema pulchrum</name>
    <dbReference type="NCBI Taxonomy" id="637853"/>
    <lineage>
        <taxon>Eukaryota</taxon>
        <taxon>Metazoa</taxon>
        <taxon>Ecdysozoa</taxon>
        <taxon>Nematoda</taxon>
        <taxon>Chromadorea</taxon>
        <taxon>Rhabditida</taxon>
        <taxon>Spirurina</taxon>
        <taxon>Spiruromorpha</taxon>
        <taxon>Spiruroidea</taxon>
        <taxon>Gongylonematidae</taxon>
        <taxon>Gongylonema</taxon>
    </lineage>
</organism>
<evidence type="ECO:0000313" key="2">
    <source>
        <dbReference type="Proteomes" id="UP000271098"/>
    </source>
</evidence>
<reference evidence="1 2" key="1">
    <citation type="submission" date="2018-11" db="EMBL/GenBank/DDBJ databases">
        <authorList>
            <consortium name="Pathogen Informatics"/>
        </authorList>
    </citation>
    <scope>NUCLEOTIDE SEQUENCE [LARGE SCALE GENOMIC DNA]</scope>
</reference>
<evidence type="ECO:0000313" key="1">
    <source>
        <dbReference type="EMBL" id="VDK56743.1"/>
    </source>
</evidence>
<dbReference type="GO" id="GO:0010499">
    <property type="term" value="P:proteasomal ubiquitin-independent protein catabolic process"/>
    <property type="evidence" value="ECO:0007669"/>
    <property type="project" value="TreeGrafter"/>
</dbReference>